<evidence type="ECO:0000313" key="3">
    <source>
        <dbReference type="Proteomes" id="UP001150217"/>
    </source>
</evidence>
<evidence type="ECO:0000313" key="2">
    <source>
        <dbReference type="EMBL" id="KAJ4470750.1"/>
    </source>
</evidence>
<reference evidence="2" key="1">
    <citation type="submission" date="2022-08" db="EMBL/GenBank/DDBJ databases">
        <title>A Global Phylogenomic Analysis of the Shiitake Genus Lentinula.</title>
        <authorList>
            <consortium name="DOE Joint Genome Institute"/>
            <person name="Sierra-Patev S."/>
            <person name="Min B."/>
            <person name="Naranjo-Ortiz M."/>
            <person name="Looney B."/>
            <person name="Konkel Z."/>
            <person name="Slot J.C."/>
            <person name="Sakamoto Y."/>
            <person name="Steenwyk J.L."/>
            <person name="Rokas A."/>
            <person name="Carro J."/>
            <person name="Camarero S."/>
            <person name="Ferreira P."/>
            <person name="Molpeceres G."/>
            <person name="Ruiz-Duenas F.J."/>
            <person name="Serrano A."/>
            <person name="Henrissat B."/>
            <person name="Drula E."/>
            <person name="Hughes K.W."/>
            <person name="Mata J.L."/>
            <person name="Ishikawa N.K."/>
            <person name="Vargas-Isla R."/>
            <person name="Ushijima S."/>
            <person name="Smith C.A."/>
            <person name="Ahrendt S."/>
            <person name="Andreopoulos W."/>
            <person name="He G."/>
            <person name="Labutti K."/>
            <person name="Lipzen A."/>
            <person name="Ng V."/>
            <person name="Riley R."/>
            <person name="Sandor L."/>
            <person name="Barry K."/>
            <person name="Martinez A.T."/>
            <person name="Xiao Y."/>
            <person name="Gibbons J.G."/>
            <person name="Terashima K."/>
            <person name="Grigoriev I.V."/>
            <person name="Hibbett D.S."/>
        </authorList>
    </citation>
    <scope>NUCLEOTIDE SEQUENCE</scope>
    <source>
        <strain evidence="2">RHP3577 ss4</strain>
    </source>
</reference>
<proteinExistence type="predicted"/>
<protein>
    <recommendedName>
        <fullName evidence="4">Killer toxin Kp4 domain-containing protein</fullName>
    </recommendedName>
</protein>
<dbReference type="Proteomes" id="UP001150217">
    <property type="component" value="Unassembled WGS sequence"/>
</dbReference>
<name>A0ABQ8V3Y0_9AGAR</name>
<evidence type="ECO:0000256" key="1">
    <source>
        <dbReference type="SAM" id="Phobius"/>
    </source>
</evidence>
<keyword evidence="1" id="KW-0812">Transmembrane</keyword>
<organism evidence="2 3">
    <name type="scientific">Lentinula lateritia</name>
    <dbReference type="NCBI Taxonomy" id="40482"/>
    <lineage>
        <taxon>Eukaryota</taxon>
        <taxon>Fungi</taxon>
        <taxon>Dikarya</taxon>
        <taxon>Basidiomycota</taxon>
        <taxon>Agaricomycotina</taxon>
        <taxon>Agaricomycetes</taxon>
        <taxon>Agaricomycetidae</taxon>
        <taxon>Agaricales</taxon>
        <taxon>Marasmiineae</taxon>
        <taxon>Omphalotaceae</taxon>
        <taxon>Lentinula</taxon>
    </lineage>
</organism>
<keyword evidence="1" id="KW-0472">Membrane</keyword>
<gene>
    <name evidence="2" type="ORF">C8R41DRAFT_870720</name>
</gene>
<feature type="transmembrane region" description="Helical" evidence="1">
    <location>
        <begin position="6"/>
        <end position="25"/>
    </location>
</feature>
<accession>A0ABQ8V3Y0</accession>
<comment type="caution">
    <text evidence="2">The sequence shown here is derived from an EMBL/GenBank/DDBJ whole genome shotgun (WGS) entry which is preliminary data.</text>
</comment>
<dbReference type="EMBL" id="JANVFT010000090">
    <property type="protein sequence ID" value="KAJ4470750.1"/>
    <property type="molecule type" value="Genomic_DNA"/>
</dbReference>
<sequence length="130" mass="14287">MHPTPTILFLSILLTIESLVGAVAIHNRDSEVYKRAPKAEYKIDAYQDIHCAGFVLGTIKGTSSQALVRAQGANCALVKALSEHFTLILHGKRDNEYPGSECCAEVKNVISKVAADLIFDILYIEYGFNM</sequence>
<evidence type="ECO:0008006" key="4">
    <source>
        <dbReference type="Google" id="ProtNLM"/>
    </source>
</evidence>
<keyword evidence="1" id="KW-1133">Transmembrane helix</keyword>
<keyword evidence="3" id="KW-1185">Reference proteome</keyword>